<protein>
    <recommendedName>
        <fullName evidence="3">DUF3465 domain-containing protein</fullName>
    </recommendedName>
</protein>
<gene>
    <name evidence="1" type="ORF">AU255_02830</name>
</gene>
<dbReference type="STRING" id="1420851.AU255_02830"/>
<dbReference type="OrthoDB" id="195616at2"/>
<dbReference type="Proteomes" id="UP000191980">
    <property type="component" value="Unassembled WGS sequence"/>
</dbReference>
<dbReference type="InterPro" id="IPR021856">
    <property type="entry name" value="DUF3465"/>
</dbReference>
<evidence type="ECO:0008006" key="3">
    <source>
        <dbReference type="Google" id="ProtNLM"/>
    </source>
</evidence>
<evidence type="ECO:0000313" key="2">
    <source>
        <dbReference type="Proteomes" id="UP000191980"/>
    </source>
</evidence>
<dbReference type="EMBL" id="LPUF01000001">
    <property type="protein sequence ID" value="OQK16857.1"/>
    <property type="molecule type" value="Genomic_DNA"/>
</dbReference>
<proteinExistence type="predicted"/>
<sequence length="152" mass="17026">MKKILILLIAVALVIFEAYQGQDSPLSTEGLLQTFTSDNSVNVNDGLQRAFKNRQSDLQIQGKGVVIKVLRDDTKGSRHQKFIIRAGAEQSVLVAHNIDLAPRLDGLKKGDAVEFNGEYEWNAKGGVIHWTHKDPKGYHVPGWLKYNGRIYQ</sequence>
<dbReference type="AlphaFoldDB" id="A0A1V8M5N1"/>
<organism evidence="1 2">
    <name type="scientific">Methyloprofundus sedimenti</name>
    <dbReference type="NCBI Taxonomy" id="1420851"/>
    <lineage>
        <taxon>Bacteria</taxon>
        <taxon>Pseudomonadati</taxon>
        <taxon>Pseudomonadota</taxon>
        <taxon>Gammaproteobacteria</taxon>
        <taxon>Methylococcales</taxon>
        <taxon>Methylococcaceae</taxon>
        <taxon>Methyloprofundus</taxon>
    </lineage>
</organism>
<reference evidence="1 2" key="1">
    <citation type="submission" date="2015-12" db="EMBL/GenBank/DDBJ databases">
        <authorList>
            <person name="Shamseldin A."/>
            <person name="Moawad H."/>
            <person name="Abd El-Rahim W.M."/>
            <person name="Sadowsky M.J."/>
        </authorList>
    </citation>
    <scope>NUCLEOTIDE SEQUENCE [LARGE SCALE GENOMIC DNA]</scope>
    <source>
        <strain evidence="1 2">WF1</strain>
    </source>
</reference>
<keyword evidence="2" id="KW-1185">Reference proteome</keyword>
<name>A0A1V8M5N1_9GAMM</name>
<evidence type="ECO:0000313" key="1">
    <source>
        <dbReference type="EMBL" id="OQK16857.1"/>
    </source>
</evidence>
<dbReference type="RefSeq" id="WP_080521474.1">
    <property type="nucleotide sequence ID" value="NZ_LPUF01000001.1"/>
</dbReference>
<dbReference type="Pfam" id="PF11948">
    <property type="entry name" value="DUF3465"/>
    <property type="match status" value="1"/>
</dbReference>
<comment type="caution">
    <text evidence="1">The sequence shown here is derived from an EMBL/GenBank/DDBJ whole genome shotgun (WGS) entry which is preliminary data.</text>
</comment>
<accession>A0A1V8M5N1</accession>